<dbReference type="SMART" id="SM00173">
    <property type="entry name" value="RAS"/>
    <property type="match status" value="1"/>
</dbReference>
<dbReference type="SMART" id="SM00174">
    <property type="entry name" value="RHO"/>
    <property type="match status" value="1"/>
</dbReference>
<dbReference type="PROSITE" id="PS51419">
    <property type="entry name" value="RAB"/>
    <property type="match status" value="1"/>
</dbReference>
<dbReference type="PROSITE" id="PS51421">
    <property type="entry name" value="RAS"/>
    <property type="match status" value="1"/>
</dbReference>
<dbReference type="SUPFAM" id="SSF52540">
    <property type="entry name" value="P-loop containing nucleoside triphosphate hydrolases"/>
    <property type="match status" value="1"/>
</dbReference>
<evidence type="ECO:0000256" key="5">
    <source>
        <dbReference type="SAM" id="MobiDB-lite"/>
    </source>
</evidence>
<dbReference type="GO" id="GO:0005525">
    <property type="term" value="F:GTP binding"/>
    <property type="evidence" value="ECO:0007669"/>
    <property type="project" value="UniProtKB-KW"/>
</dbReference>
<dbReference type="SMART" id="SM00175">
    <property type="entry name" value="RAB"/>
    <property type="match status" value="1"/>
</dbReference>
<keyword evidence="1" id="KW-0813">Transport</keyword>
<sequence length="314" mass="35730">MSRPGLQDDKFCVKVVIIGDSGVGKTSIAQRFAQDSFSENTASSVGAGYFVKHLEIEDRKVYFQIWDTAGQENFRSLVPMFLRDAKIALLVYDITSMESFLNLEAWQSDLLTAEPEVTVAIIGNKSDLKDYRKVEVRKGQGYANRHKMLFTETSAKRGTNVEEIFFELGSQLLQRNVQEKSEQNIKVGPAQIRIKSDCLQQNYKSVARSIAGYKMSRAPIILTALVLTVATILGYPARDGIICYDPPCYHPHHGLQTKQYLPPPDGTEIHTQKRQDRSRQSRSIYRPPNDPDWDHGQRVYRPPGDPDWEYQEKV</sequence>
<feature type="region of interest" description="Disordered" evidence="5">
    <location>
        <begin position="255"/>
        <end position="314"/>
    </location>
</feature>
<evidence type="ECO:0000256" key="4">
    <source>
        <dbReference type="ARBA" id="ARBA00023134"/>
    </source>
</evidence>
<dbReference type="GO" id="GO:0015031">
    <property type="term" value="P:protein transport"/>
    <property type="evidence" value="ECO:0007669"/>
    <property type="project" value="UniProtKB-KW"/>
</dbReference>
<evidence type="ECO:0000256" key="2">
    <source>
        <dbReference type="ARBA" id="ARBA00022741"/>
    </source>
</evidence>
<dbReference type="Proteomes" id="UP000005408">
    <property type="component" value="Unassembled WGS sequence"/>
</dbReference>
<dbReference type="SMART" id="SM00176">
    <property type="entry name" value="RAN"/>
    <property type="match status" value="1"/>
</dbReference>
<dbReference type="CDD" id="cd00154">
    <property type="entry name" value="Rab"/>
    <property type="match status" value="1"/>
</dbReference>
<evidence type="ECO:0000256" key="1">
    <source>
        <dbReference type="ARBA" id="ARBA00022448"/>
    </source>
</evidence>
<keyword evidence="3" id="KW-0653">Protein transport</keyword>
<evidence type="ECO:0000256" key="3">
    <source>
        <dbReference type="ARBA" id="ARBA00022927"/>
    </source>
</evidence>
<dbReference type="GO" id="GO:0003924">
    <property type="term" value="F:GTPase activity"/>
    <property type="evidence" value="ECO:0007669"/>
    <property type="project" value="InterPro"/>
</dbReference>
<protein>
    <submittedName>
        <fullName evidence="6">Uncharacterized protein</fullName>
    </submittedName>
</protein>
<reference evidence="6" key="1">
    <citation type="submission" date="2022-08" db="UniProtKB">
        <authorList>
            <consortium name="EnsemblMetazoa"/>
        </authorList>
    </citation>
    <scope>IDENTIFICATION</scope>
    <source>
        <strain evidence="6">05x7-T-G4-1.051#20</strain>
    </source>
</reference>
<dbReference type="FunFam" id="3.40.50.300:FF:000808">
    <property type="entry name" value="Small GTP-binding protein, putative"/>
    <property type="match status" value="1"/>
</dbReference>
<dbReference type="PRINTS" id="PR00449">
    <property type="entry name" value="RASTRNSFRMNG"/>
</dbReference>
<dbReference type="Gene3D" id="3.40.50.300">
    <property type="entry name" value="P-loop containing nucleotide triphosphate hydrolases"/>
    <property type="match status" value="1"/>
</dbReference>
<proteinExistence type="predicted"/>
<dbReference type="PANTHER" id="PTHR47977">
    <property type="entry name" value="RAS-RELATED PROTEIN RAB"/>
    <property type="match status" value="1"/>
</dbReference>
<dbReference type="InterPro" id="IPR005225">
    <property type="entry name" value="Small_GTP-bd"/>
</dbReference>
<name>A0A8W8KR50_MAGGI</name>
<dbReference type="InterPro" id="IPR001806">
    <property type="entry name" value="Small_GTPase"/>
</dbReference>
<evidence type="ECO:0000313" key="7">
    <source>
        <dbReference type="Proteomes" id="UP000005408"/>
    </source>
</evidence>
<dbReference type="EnsemblMetazoa" id="G24694.4">
    <property type="protein sequence ID" value="G24694.4:cds"/>
    <property type="gene ID" value="G24694"/>
</dbReference>
<dbReference type="NCBIfam" id="TIGR00231">
    <property type="entry name" value="small_GTP"/>
    <property type="match status" value="1"/>
</dbReference>
<keyword evidence="7" id="KW-1185">Reference proteome</keyword>
<dbReference type="InterPro" id="IPR027417">
    <property type="entry name" value="P-loop_NTPase"/>
</dbReference>
<dbReference type="AlphaFoldDB" id="A0A8W8KR50"/>
<accession>A0A8W8KR50</accession>
<dbReference type="InterPro" id="IPR025662">
    <property type="entry name" value="Sigma_54_int_dom_ATP-bd_1"/>
</dbReference>
<evidence type="ECO:0000313" key="6">
    <source>
        <dbReference type="EnsemblMetazoa" id="G24694.4:cds"/>
    </source>
</evidence>
<dbReference type="InterPro" id="IPR050227">
    <property type="entry name" value="Rab"/>
</dbReference>
<dbReference type="PROSITE" id="PS00675">
    <property type="entry name" value="SIGMA54_INTERACT_1"/>
    <property type="match status" value="1"/>
</dbReference>
<keyword evidence="2" id="KW-0547">Nucleotide-binding</keyword>
<feature type="compositionally biased region" description="Basic and acidic residues" evidence="5">
    <location>
        <begin position="267"/>
        <end position="279"/>
    </location>
</feature>
<dbReference type="Pfam" id="PF00071">
    <property type="entry name" value="Ras"/>
    <property type="match status" value="1"/>
</dbReference>
<keyword evidence="4" id="KW-0342">GTP-binding</keyword>
<organism evidence="6 7">
    <name type="scientific">Magallana gigas</name>
    <name type="common">Pacific oyster</name>
    <name type="synonym">Crassostrea gigas</name>
    <dbReference type="NCBI Taxonomy" id="29159"/>
    <lineage>
        <taxon>Eukaryota</taxon>
        <taxon>Metazoa</taxon>
        <taxon>Spiralia</taxon>
        <taxon>Lophotrochozoa</taxon>
        <taxon>Mollusca</taxon>
        <taxon>Bivalvia</taxon>
        <taxon>Autobranchia</taxon>
        <taxon>Pteriomorphia</taxon>
        <taxon>Ostreida</taxon>
        <taxon>Ostreoidea</taxon>
        <taxon>Ostreidae</taxon>
        <taxon>Magallana</taxon>
    </lineage>
</organism>